<accession>A0A2X3F5Z3</accession>
<sequence>MAANFAAVFQLRQDAVSQLFAQLNAPLVKGEDVEDRALGEDLCSYRAISAPRLNGVISRSRMELVGRLPSNTLNGTHVLQGRRSLA</sequence>
<dbReference type="Proteomes" id="UP000251123">
    <property type="component" value="Unassembled WGS sequence"/>
</dbReference>
<dbReference type="EMBL" id="UASN01000022">
    <property type="protein sequence ID" value="SQC18140.1"/>
    <property type="molecule type" value="Genomic_DNA"/>
</dbReference>
<name>A0A2X3F5Z3_KLEPN</name>
<gene>
    <name evidence="1" type="ORF">NCTC9601_05138</name>
</gene>
<evidence type="ECO:0000313" key="1">
    <source>
        <dbReference type="EMBL" id="SQC18140.1"/>
    </source>
</evidence>
<reference evidence="1 2" key="1">
    <citation type="submission" date="2018-06" db="EMBL/GenBank/DDBJ databases">
        <authorList>
            <consortium name="Pathogen Informatics"/>
            <person name="Doyle S."/>
        </authorList>
    </citation>
    <scope>NUCLEOTIDE SEQUENCE [LARGE SCALE GENOMIC DNA]</scope>
    <source>
        <strain evidence="1 2">NCTC9601</strain>
    </source>
</reference>
<evidence type="ECO:0000313" key="2">
    <source>
        <dbReference type="Proteomes" id="UP000251123"/>
    </source>
</evidence>
<proteinExistence type="predicted"/>
<protein>
    <submittedName>
        <fullName evidence="1">Uncharacterized protein</fullName>
    </submittedName>
</protein>
<organism evidence="1 2">
    <name type="scientific">Klebsiella pneumoniae</name>
    <dbReference type="NCBI Taxonomy" id="573"/>
    <lineage>
        <taxon>Bacteria</taxon>
        <taxon>Pseudomonadati</taxon>
        <taxon>Pseudomonadota</taxon>
        <taxon>Gammaproteobacteria</taxon>
        <taxon>Enterobacterales</taxon>
        <taxon>Enterobacteriaceae</taxon>
        <taxon>Klebsiella/Raoultella group</taxon>
        <taxon>Klebsiella</taxon>
        <taxon>Klebsiella pneumoniae complex</taxon>
    </lineage>
</organism>
<dbReference type="AlphaFoldDB" id="A0A2X3F5Z3"/>